<dbReference type="InterPro" id="IPR016024">
    <property type="entry name" value="ARM-type_fold"/>
</dbReference>
<feature type="repeat" description="WD" evidence="5">
    <location>
        <begin position="1173"/>
        <end position="1207"/>
    </location>
</feature>
<dbReference type="Proteomes" id="UP001420932">
    <property type="component" value="Unassembled WGS sequence"/>
</dbReference>
<organism evidence="8 9">
    <name type="scientific">Stephania yunnanensis</name>
    <dbReference type="NCBI Taxonomy" id="152371"/>
    <lineage>
        <taxon>Eukaryota</taxon>
        <taxon>Viridiplantae</taxon>
        <taxon>Streptophyta</taxon>
        <taxon>Embryophyta</taxon>
        <taxon>Tracheophyta</taxon>
        <taxon>Spermatophyta</taxon>
        <taxon>Magnoliopsida</taxon>
        <taxon>Ranunculales</taxon>
        <taxon>Menispermaceae</taxon>
        <taxon>Menispermoideae</taxon>
        <taxon>Cissampelideae</taxon>
        <taxon>Stephania</taxon>
    </lineage>
</organism>
<dbReference type="SUPFAM" id="SSF57850">
    <property type="entry name" value="RING/U-box"/>
    <property type="match status" value="1"/>
</dbReference>
<keyword evidence="4" id="KW-0808">Transferase</keyword>
<evidence type="ECO:0000259" key="7">
    <source>
        <dbReference type="PROSITE" id="PS51698"/>
    </source>
</evidence>
<evidence type="ECO:0000256" key="5">
    <source>
        <dbReference type="PROSITE-ProRule" id="PRU00221"/>
    </source>
</evidence>
<sequence length="1207" mass="133507">MLFEDLFLFHLLPVLHWFNDRRSEIHSTPEDRSSFESRWNGEDIGGSGSRLICRVSEGQATELKGLERCYEEALDVNCRSFAGYFIEILKCEDGSVRFVVESPELILNWFGDETKLERCQEEEKIEDHAFGIGRYNPLWADGEEKYIDFYSKSTSFNCKSWSPPFYPQRVSLNLLNNQASTAKGSQASSGSNSDTESELESESSSSEVVTNDDGDSTDSETEIKEKNTEAALFDKQTPNIPSESTCSPGPQMTDSDNLSGGKHTPPKDFVCPITSHIFVDPVTLETGQTYERRAIQEWLDRGNTTCPITCQKVQSTQLPKTNYVLKRLIASWQEQNPGSAQIQSDLNQLQITPSLFDSARTSSSPRSVISQANSDGTVTELRLAINNLCMSEILSEAETAVVQIVRFWREANMESDNIVALLSKPAVVNSFVEVLLNSIDPKVLRATIFLLCELGSKDKNVIQTLTRVDSDVDCVVALFKRGLLEAVVLIYLLKPSTSILFKMDLVESLLMIIKNKEGDSVDMCVRPKTAALLLLQQLLGGGKEKSVSKVAHSVASAKTVESVIGTLEAEGSEERIAAVGILLRCMQEDGKCRNIIADKAKLTPLLESLIGATDSEKFQIVHFLFELVKLDRRSLNEQNLHIIKEQGTFSIMHTLLVYLQTALPDQCPFIACLLLQLDLLAEPRKMSMYREEAIDALISSLRNSDFPEAQLTAAETILALQGRFSSSGKPLARAFLLKCAGLDRRYNSVMQNEQLGHAVGKSQEKLAEDKAADEWERKMAFALVGHEFGLLFEALAEGMKSEEKKLSSACFLSATWLTNMLTVLPDTGIRGAARVCLLKHSISIFKSARDVEDKALAMLALSSFLQDPEGLSDLTPHMKDMLKSLRELKKSSSLATRILKTLSDGQDTSVDIWNYKELIQVDCGGNVEVLSIICFEDKIFSGLSDGMLKVWSCIGNRIHLIQEIREHTKGITSLAILQSGDRLYTGSLDRTVKVWAVGNELIQCIQVHDVKDQVLAMAIANNILCFVPNGAGIKVYSWNGDSKLFNPNKSVKCMALVQGKLYCGCNDSSMQEIDLATETISTIQNGTRKLIGKANPIHALRVSDGMIYSASTSTDGAAVKIWSASNFNQAGSLPSTLEPRSMLISSDLIYLGGKMGTVEVWCKRKRNRVATLQTRTNGKVICMAVDQDEEVLVVGTSDGRIQAWRLV</sequence>
<dbReference type="SUPFAM" id="SSF50978">
    <property type="entry name" value="WD40 repeat-like"/>
    <property type="match status" value="1"/>
</dbReference>
<keyword evidence="9" id="KW-1185">Reference proteome</keyword>
<gene>
    <name evidence="8" type="ORF">Syun_012129</name>
</gene>
<dbReference type="InterPro" id="IPR001680">
    <property type="entry name" value="WD40_rpt"/>
</dbReference>
<dbReference type="PROSITE" id="PS50294">
    <property type="entry name" value="WD_REPEATS_REGION"/>
    <property type="match status" value="2"/>
</dbReference>
<dbReference type="InterPro" id="IPR055566">
    <property type="entry name" value="ARM_LIN"/>
</dbReference>
<dbReference type="Gene3D" id="3.30.40.10">
    <property type="entry name" value="Zinc/RING finger domain, C3HC4 (zinc finger)"/>
    <property type="match status" value="1"/>
</dbReference>
<feature type="repeat" description="WD" evidence="5">
    <location>
        <begin position="964"/>
        <end position="995"/>
    </location>
</feature>
<feature type="region of interest" description="Disordered" evidence="6">
    <location>
        <begin position="181"/>
        <end position="266"/>
    </location>
</feature>
<comment type="pathway">
    <text evidence="2">Protein modification; protein ubiquitination.</text>
</comment>
<dbReference type="GO" id="GO:0061630">
    <property type="term" value="F:ubiquitin protein ligase activity"/>
    <property type="evidence" value="ECO:0007669"/>
    <property type="project" value="UniProtKB-EC"/>
</dbReference>
<feature type="compositionally biased region" description="Acidic residues" evidence="6">
    <location>
        <begin position="210"/>
        <end position="220"/>
    </location>
</feature>
<dbReference type="CDD" id="cd16664">
    <property type="entry name" value="RING-Ubox_PUB"/>
    <property type="match status" value="1"/>
</dbReference>
<dbReference type="SMART" id="SM00320">
    <property type="entry name" value="WD40"/>
    <property type="match status" value="5"/>
</dbReference>
<dbReference type="Gene3D" id="1.25.10.10">
    <property type="entry name" value="Leucine-rich Repeat Variant"/>
    <property type="match status" value="1"/>
</dbReference>
<dbReference type="PROSITE" id="PS50082">
    <property type="entry name" value="WD_REPEATS_2"/>
    <property type="match status" value="2"/>
</dbReference>
<evidence type="ECO:0000313" key="9">
    <source>
        <dbReference type="Proteomes" id="UP001420932"/>
    </source>
</evidence>
<dbReference type="InterPro" id="IPR003613">
    <property type="entry name" value="Ubox_domain"/>
</dbReference>
<dbReference type="GO" id="GO:0016567">
    <property type="term" value="P:protein ubiquitination"/>
    <property type="evidence" value="ECO:0007669"/>
    <property type="project" value="InterPro"/>
</dbReference>
<evidence type="ECO:0000256" key="1">
    <source>
        <dbReference type="ARBA" id="ARBA00000900"/>
    </source>
</evidence>
<feature type="domain" description="U-box" evidence="7">
    <location>
        <begin position="264"/>
        <end position="339"/>
    </location>
</feature>
<dbReference type="EC" id="2.3.2.27" evidence="3"/>
<dbReference type="PROSITE" id="PS51698">
    <property type="entry name" value="U_BOX"/>
    <property type="match status" value="1"/>
</dbReference>
<dbReference type="InterPro" id="IPR015943">
    <property type="entry name" value="WD40/YVTN_repeat-like_dom_sf"/>
</dbReference>
<evidence type="ECO:0000256" key="3">
    <source>
        <dbReference type="ARBA" id="ARBA00012483"/>
    </source>
</evidence>
<feature type="compositionally biased region" description="Polar residues" evidence="6">
    <location>
        <begin position="181"/>
        <end position="190"/>
    </location>
</feature>
<evidence type="ECO:0000256" key="4">
    <source>
        <dbReference type="ARBA" id="ARBA00022679"/>
    </source>
</evidence>
<dbReference type="SMART" id="SM00504">
    <property type="entry name" value="Ubox"/>
    <property type="match status" value="1"/>
</dbReference>
<comment type="catalytic activity">
    <reaction evidence="1">
        <text>S-ubiquitinyl-[E2 ubiquitin-conjugating enzyme]-L-cysteine + [acceptor protein]-L-lysine = [E2 ubiquitin-conjugating enzyme]-L-cysteine + N(6)-ubiquitinyl-[acceptor protein]-L-lysine.</text>
        <dbReference type="EC" id="2.3.2.27"/>
    </reaction>
</comment>
<dbReference type="Pfam" id="PF23654">
    <property type="entry name" value="ARM_LIN_2nd"/>
    <property type="match status" value="1"/>
</dbReference>
<dbReference type="InterPro" id="IPR056514">
    <property type="entry name" value="ARM_LIN_2nd"/>
</dbReference>
<dbReference type="Pfam" id="PF23568">
    <property type="entry name" value="ARM_LIN"/>
    <property type="match status" value="1"/>
</dbReference>
<feature type="compositionally biased region" description="Polar residues" evidence="6">
    <location>
        <begin position="236"/>
        <end position="258"/>
    </location>
</feature>
<dbReference type="AlphaFoldDB" id="A0AAP0JZP1"/>
<dbReference type="InterPro" id="IPR036322">
    <property type="entry name" value="WD40_repeat_dom_sf"/>
</dbReference>
<reference evidence="8 9" key="1">
    <citation type="submission" date="2024-01" db="EMBL/GenBank/DDBJ databases">
        <title>Genome assemblies of Stephania.</title>
        <authorList>
            <person name="Yang L."/>
        </authorList>
    </citation>
    <scope>NUCLEOTIDE SEQUENCE [LARGE SCALE GENOMIC DNA]</scope>
    <source>
        <strain evidence="8">YNDBR</strain>
        <tissue evidence="8">Leaf</tissue>
    </source>
</reference>
<dbReference type="Pfam" id="PF00400">
    <property type="entry name" value="WD40"/>
    <property type="match status" value="2"/>
</dbReference>
<dbReference type="Pfam" id="PF04564">
    <property type="entry name" value="U-box"/>
    <property type="match status" value="1"/>
</dbReference>
<comment type="caution">
    <text evidence="8">The sequence shown here is derived from an EMBL/GenBank/DDBJ whole genome shotgun (WGS) entry which is preliminary data.</text>
</comment>
<dbReference type="Pfam" id="PF23628">
    <property type="entry name" value="ARM_LIN_C"/>
    <property type="match status" value="1"/>
</dbReference>
<dbReference type="InterPro" id="IPR013083">
    <property type="entry name" value="Znf_RING/FYVE/PHD"/>
</dbReference>
<accession>A0AAP0JZP1</accession>
<dbReference type="InterPro" id="IPR011989">
    <property type="entry name" value="ARM-like"/>
</dbReference>
<dbReference type="InterPro" id="IPR052858">
    <property type="entry name" value="E3_ubiquitin-ligase_LIN"/>
</dbReference>
<dbReference type="PANTHER" id="PTHR47446:SF2">
    <property type="entry name" value="RING-TYPE E3 UBIQUITIN TRANSFERASE"/>
    <property type="match status" value="1"/>
</dbReference>
<proteinExistence type="predicted"/>
<name>A0AAP0JZP1_9MAGN</name>
<dbReference type="SUPFAM" id="SSF48371">
    <property type="entry name" value="ARM repeat"/>
    <property type="match status" value="1"/>
</dbReference>
<keyword evidence="5" id="KW-0853">WD repeat</keyword>
<evidence type="ECO:0000256" key="2">
    <source>
        <dbReference type="ARBA" id="ARBA00004906"/>
    </source>
</evidence>
<evidence type="ECO:0000256" key="6">
    <source>
        <dbReference type="SAM" id="MobiDB-lite"/>
    </source>
</evidence>
<dbReference type="PANTHER" id="PTHR47446">
    <property type="entry name" value="RING-TYPE E3 UBIQUITIN TRANSFERASE"/>
    <property type="match status" value="1"/>
</dbReference>
<evidence type="ECO:0000313" key="8">
    <source>
        <dbReference type="EMBL" id="KAK9142729.1"/>
    </source>
</evidence>
<dbReference type="InterPro" id="IPR045210">
    <property type="entry name" value="RING-Ubox_PUB"/>
</dbReference>
<dbReference type="InterPro" id="IPR056512">
    <property type="entry name" value="LIN_N"/>
</dbReference>
<protein>
    <recommendedName>
        <fullName evidence="3">RING-type E3 ubiquitin transferase</fullName>
        <ecNumber evidence="3">2.3.2.27</ecNumber>
    </recommendedName>
</protein>
<dbReference type="EMBL" id="JBBNAF010000005">
    <property type="protein sequence ID" value="KAK9142729.1"/>
    <property type="molecule type" value="Genomic_DNA"/>
</dbReference>
<dbReference type="Gene3D" id="2.130.10.10">
    <property type="entry name" value="YVTN repeat-like/Quinoprotein amine dehydrogenase"/>
    <property type="match status" value="2"/>
</dbReference>